<name>A0ABT5KWU4_9BURK</name>
<dbReference type="Proteomes" id="UP001219862">
    <property type="component" value="Unassembled WGS sequence"/>
</dbReference>
<evidence type="ECO:0000256" key="5">
    <source>
        <dbReference type="SAM" id="SignalP"/>
    </source>
</evidence>
<accession>A0ABT5KWU4</accession>
<sequence length="878" mass="95380">MQMKQKKLAWLIHALFLAPAALSVQAQAQAQQAPDKQALETVTVTGIRASVRSALEAKEASNGMVEVISSEDIGKLPDTTIAESLARLPGLSAGIDRGNASQIVARGLGPRFVGATLNGREFASSEPDRAVRFEMFPSESVSGATVYKTQSAELVEGGIATTIDLQTVQPLAYKTRQLSLKADALYYQLASDIDGAKKYAPRLGGVYIDQFADNKLGVALAFSYYDQPSLEDRTNNWGFNENNSGVLPGTTVSKTPWGFQNSVKKGTDKRSSVLGKLEYKPSADLALTGDVYYARSNILEPQIIHVQSNVGNWNGWQSGAYSNYTVDGGYVTGATVSGVNMDTINAQWKQDMTNFAGGVNGKFKTGDWQFEGDIAGSTATRDTMWSAVNMTMLQSGSVNWNFPKDGWMTYGFSQDTGNPANYANSVSETWGPTYAGKLHDSLNSQSLSASRFVDWGDMVKLKFGLRATQREKSYNQVSWDYGTATIPTSEFQRVSVAGRPDFIEFKGGFADTVGKYFGSSALSADGRTATTSDLVQQDWRAKESNTAVFVQGDLAGTAFGGLSYRGNVGARLVHTTQTGYGNEQVNGGAPTPVSDGTSYTRFLPSLNLILNLDDNDVNQVRFGVARAMSRAPLDVMNDAHVVNIDKNGVNPTTISGGNPQLKPMMANQVDLAFQHYFGKGNLVSVGVFYKDISDYIGIASVAGTYNGQKAYFTQQVNRDGGHVDGIELIYQQAFTTLPEPFNGLGLAANYTYTDSNIQENGDKSGSTFTPIATNGLMKHNGGLTLWYERNGFEARLAVNAHSAYNRAPTWDSTAFQINGAETWASLNLSQQLNSHVQLRFGVENLTNQKVTYTDPVNPYYQNDFQFGRRFNVGLSYKL</sequence>
<dbReference type="InterPro" id="IPR010104">
    <property type="entry name" value="TonB_rcpt_bac"/>
</dbReference>
<dbReference type="InterPro" id="IPR041700">
    <property type="entry name" value="OMP_b-brl_3"/>
</dbReference>
<dbReference type="InterPro" id="IPR036942">
    <property type="entry name" value="Beta-barrel_TonB_sf"/>
</dbReference>
<dbReference type="PANTHER" id="PTHR40980:SF3">
    <property type="entry name" value="TONB-DEPENDENT RECEPTOR-LIKE BETA-BARREL DOMAIN-CONTAINING PROTEIN"/>
    <property type="match status" value="1"/>
</dbReference>
<feature type="domain" description="Outer membrane protein beta-barrel" evidence="7">
    <location>
        <begin position="566"/>
        <end position="876"/>
    </location>
</feature>
<dbReference type="InterPro" id="IPR012910">
    <property type="entry name" value="Plug_dom"/>
</dbReference>
<evidence type="ECO:0000256" key="2">
    <source>
        <dbReference type="ARBA" id="ARBA00009810"/>
    </source>
</evidence>
<comment type="similarity">
    <text evidence="2">Belongs to the TonB-dependent receptor family.</text>
</comment>
<organism evidence="8 9">
    <name type="scientific">Roseateles koreensis</name>
    <dbReference type="NCBI Taxonomy" id="2987526"/>
    <lineage>
        <taxon>Bacteria</taxon>
        <taxon>Pseudomonadati</taxon>
        <taxon>Pseudomonadota</taxon>
        <taxon>Betaproteobacteria</taxon>
        <taxon>Burkholderiales</taxon>
        <taxon>Sphaerotilaceae</taxon>
        <taxon>Roseateles</taxon>
    </lineage>
</organism>
<evidence type="ECO:0000259" key="7">
    <source>
        <dbReference type="Pfam" id="PF14905"/>
    </source>
</evidence>
<evidence type="ECO:0000259" key="6">
    <source>
        <dbReference type="Pfam" id="PF07715"/>
    </source>
</evidence>
<evidence type="ECO:0000313" key="8">
    <source>
        <dbReference type="EMBL" id="MDC8786818.1"/>
    </source>
</evidence>
<comment type="subcellular location">
    <subcellularLocation>
        <location evidence="1">Cell outer membrane</location>
    </subcellularLocation>
</comment>
<feature type="domain" description="TonB-dependent receptor plug" evidence="6">
    <location>
        <begin position="59"/>
        <end position="158"/>
    </location>
</feature>
<keyword evidence="3" id="KW-0472">Membrane</keyword>
<dbReference type="Pfam" id="PF14905">
    <property type="entry name" value="OMP_b-brl_3"/>
    <property type="match status" value="1"/>
</dbReference>
<gene>
    <name evidence="8" type="ORF">PRZ01_16645</name>
</gene>
<dbReference type="Pfam" id="PF07715">
    <property type="entry name" value="Plug"/>
    <property type="match status" value="1"/>
</dbReference>
<proteinExistence type="inferred from homology"/>
<dbReference type="InterPro" id="IPR037066">
    <property type="entry name" value="Plug_dom_sf"/>
</dbReference>
<dbReference type="RefSeq" id="WP_273597916.1">
    <property type="nucleotide sequence ID" value="NZ_JAQQXS010000016.1"/>
</dbReference>
<evidence type="ECO:0000256" key="4">
    <source>
        <dbReference type="ARBA" id="ARBA00023237"/>
    </source>
</evidence>
<comment type="caution">
    <text evidence="8">The sequence shown here is derived from an EMBL/GenBank/DDBJ whole genome shotgun (WGS) entry which is preliminary data.</text>
</comment>
<dbReference type="PANTHER" id="PTHR40980">
    <property type="entry name" value="PLUG DOMAIN-CONTAINING PROTEIN"/>
    <property type="match status" value="1"/>
</dbReference>
<reference evidence="8 9" key="1">
    <citation type="submission" date="2022-10" db="EMBL/GenBank/DDBJ databases">
        <title>paucibacter sp. hw8 Genome sequencing.</title>
        <authorList>
            <person name="Park S."/>
        </authorList>
    </citation>
    <scope>NUCLEOTIDE SEQUENCE [LARGE SCALE GENOMIC DNA]</scope>
    <source>
        <strain evidence="9">hw8</strain>
    </source>
</reference>
<feature type="chain" id="PRO_5045997330" evidence="5">
    <location>
        <begin position="27"/>
        <end position="878"/>
    </location>
</feature>
<feature type="signal peptide" evidence="5">
    <location>
        <begin position="1"/>
        <end position="26"/>
    </location>
</feature>
<protein>
    <submittedName>
        <fullName evidence="8">TonB-dependent receptor</fullName>
    </submittedName>
</protein>
<dbReference type="EMBL" id="JAQQXS010000016">
    <property type="protein sequence ID" value="MDC8786818.1"/>
    <property type="molecule type" value="Genomic_DNA"/>
</dbReference>
<dbReference type="Gene3D" id="2.40.170.20">
    <property type="entry name" value="TonB-dependent receptor, beta-barrel domain"/>
    <property type="match status" value="1"/>
</dbReference>
<evidence type="ECO:0000256" key="3">
    <source>
        <dbReference type="ARBA" id="ARBA00023136"/>
    </source>
</evidence>
<keyword evidence="5" id="KW-0732">Signal</keyword>
<keyword evidence="4" id="KW-0998">Cell outer membrane</keyword>
<evidence type="ECO:0000313" key="9">
    <source>
        <dbReference type="Proteomes" id="UP001219862"/>
    </source>
</evidence>
<keyword evidence="9" id="KW-1185">Reference proteome</keyword>
<evidence type="ECO:0000256" key="1">
    <source>
        <dbReference type="ARBA" id="ARBA00004442"/>
    </source>
</evidence>
<dbReference type="SUPFAM" id="SSF56935">
    <property type="entry name" value="Porins"/>
    <property type="match status" value="1"/>
</dbReference>
<dbReference type="NCBIfam" id="TIGR01782">
    <property type="entry name" value="TonB-Xanth-Caul"/>
    <property type="match status" value="1"/>
</dbReference>
<dbReference type="Gene3D" id="2.170.130.10">
    <property type="entry name" value="TonB-dependent receptor, plug domain"/>
    <property type="match status" value="1"/>
</dbReference>
<dbReference type="CDD" id="cd01347">
    <property type="entry name" value="ligand_gated_channel"/>
    <property type="match status" value="1"/>
</dbReference>
<keyword evidence="8" id="KW-0675">Receptor</keyword>